<dbReference type="RefSeq" id="XP_062720378.1">
    <property type="nucleotide sequence ID" value="XM_062865009.1"/>
</dbReference>
<feature type="repeat" description="RCC1" evidence="1">
    <location>
        <begin position="164"/>
        <end position="212"/>
    </location>
</feature>
<dbReference type="Gene3D" id="2.130.10.30">
    <property type="entry name" value="Regulator of chromosome condensation 1/beta-lactamase-inhibitor protein II"/>
    <property type="match status" value="1"/>
</dbReference>
<protein>
    <submittedName>
        <fullName evidence="2">Regulator of chromosome condensation 1/beta-lactamase-inhibitor protein II</fullName>
    </submittedName>
</protein>
<sequence length="272" mass="29219">EKPLATAMVLYATGFNAWNQLQVDGDENPEEPDDISSFTCVSRDDAIESVRPFFSYTRVHDNETLYQYASINNLLLNNPSHTFPNFPDIAQLVAYETGFAALSSTGQVWTWGDERYAACLGREPSDDSPADTPGLVTDLEDLPTGPITKLAAGGYVLAALTAGNDLYCWGHAGRSPMLLQDLPDTPGPVVIDDRDIVNVAVGGAHMLVLTADREVYVTGDNASGQLGLLEVRSTSTWARVDLGSVLAAEDGVVTGVVAGPRNSFLIVRKQLD</sequence>
<gene>
    <name evidence="2" type="ORF">B0T15DRAFT_399447</name>
</gene>
<reference evidence="2" key="1">
    <citation type="journal article" date="2023" name="Mol. Phylogenet. Evol.">
        <title>Genome-scale phylogeny and comparative genomics of the fungal order Sordariales.</title>
        <authorList>
            <person name="Hensen N."/>
            <person name="Bonometti L."/>
            <person name="Westerberg I."/>
            <person name="Brannstrom I.O."/>
            <person name="Guillou S."/>
            <person name="Cros-Aarteil S."/>
            <person name="Calhoun S."/>
            <person name="Haridas S."/>
            <person name="Kuo A."/>
            <person name="Mondo S."/>
            <person name="Pangilinan J."/>
            <person name="Riley R."/>
            <person name="LaButti K."/>
            <person name="Andreopoulos B."/>
            <person name="Lipzen A."/>
            <person name="Chen C."/>
            <person name="Yan M."/>
            <person name="Daum C."/>
            <person name="Ng V."/>
            <person name="Clum A."/>
            <person name="Steindorff A."/>
            <person name="Ohm R.A."/>
            <person name="Martin F."/>
            <person name="Silar P."/>
            <person name="Natvig D.O."/>
            <person name="Lalanne C."/>
            <person name="Gautier V."/>
            <person name="Ament-Velasquez S.L."/>
            <person name="Kruys A."/>
            <person name="Hutchinson M.I."/>
            <person name="Powell A.J."/>
            <person name="Barry K."/>
            <person name="Miller A.N."/>
            <person name="Grigoriev I.V."/>
            <person name="Debuchy R."/>
            <person name="Gladieux P."/>
            <person name="Hiltunen Thoren M."/>
            <person name="Johannesson H."/>
        </authorList>
    </citation>
    <scope>NUCLEOTIDE SEQUENCE</scope>
    <source>
        <strain evidence="2">CBS 333.67</strain>
    </source>
</reference>
<dbReference type="AlphaFoldDB" id="A0AAJ0GR33"/>
<dbReference type="GO" id="GO:0005737">
    <property type="term" value="C:cytoplasm"/>
    <property type="evidence" value="ECO:0007669"/>
    <property type="project" value="TreeGrafter"/>
</dbReference>
<dbReference type="Pfam" id="PF13540">
    <property type="entry name" value="RCC1_2"/>
    <property type="match status" value="1"/>
</dbReference>
<dbReference type="InterPro" id="IPR000408">
    <property type="entry name" value="Reg_chr_condens"/>
</dbReference>
<dbReference type="GO" id="GO:0005085">
    <property type="term" value="F:guanyl-nucleotide exchange factor activity"/>
    <property type="evidence" value="ECO:0007669"/>
    <property type="project" value="TreeGrafter"/>
</dbReference>
<evidence type="ECO:0000313" key="3">
    <source>
        <dbReference type="Proteomes" id="UP001273166"/>
    </source>
</evidence>
<keyword evidence="3" id="KW-1185">Reference proteome</keyword>
<dbReference type="InterPro" id="IPR009091">
    <property type="entry name" value="RCC1/BLIP-II"/>
</dbReference>
<evidence type="ECO:0000256" key="1">
    <source>
        <dbReference type="PROSITE-ProRule" id="PRU00235"/>
    </source>
</evidence>
<dbReference type="PANTHER" id="PTHR45982:SF1">
    <property type="entry name" value="REGULATOR OF CHROMOSOME CONDENSATION"/>
    <property type="match status" value="1"/>
</dbReference>
<feature type="repeat" description="RCC1" evidence="1">
    <location>
        <begin position="106"/>
        <end position="163"/>
    </location>
</feature>
<feature type="non-terminal residue" evidence="2">
    <location>
        <position position="1"/>
    </location>
</feature>
<reference evidence="2" key="2">
    <citation type="submission" date="2023-06" db="EMBL/GenBank/DDBJ databases">
        <authorList>
            <consortium name="Lawrence Berkeley National Laboratory"/>
            <person name="Mondo S.J."/>
            <person name="Hensen N."/>
            <person name="Bonometti L."/>
            <person name="Westerberg I."/>
            <person name="Brannstrom I.O."/>
            <person name="Guillou S."/>
            <person name="Cros-Aarteil S."/>
            <person name="Calhoun S."/>
            <person name="Haridas S."/>
            <person name="Kuo A."/>
            <person name="Pangilinan J."/>
            <person name="Riley R."/>
            <person name="Labutti K."/>
            <person name="Andreopoulos B."/>
            <person name="Lipzen A."/>
            <person name="Chen C."/>
            <person name="Yanf M."/>
            <person name="Daum C."/>
            <person name="Ng V."/>
            <person name="Clum A."/>
            <person name="Steindorff A."/>
            <person name="Ohm R."/>
            <person name="Martin F."/>
            <person name="Silar P."/>
            <person name="Natvig D."/>
            <person name="Lalanne C."/>
            <person name="Gautier V."/>
            <person name="Ament-Velasquez S.L."/>
            <person name="Kruys A."/>
            <person name="Hutchinson M.I."/>
            <person name="Powell A.J."/>
            <person name="Barry K."/>
            <person name="Miller A.N."/>
            <person name="Grigoriev I.V."/>
            <person name="Debuchy R."/>
            <person name="Gladieux P."/>
            <person name="Thoren M.H."/>
            <person name="Johannesson H."/>
        </authorList>
    </citation>
    <scope>NUCLEOTIDE SEQUENCE</scope>
    <source>
        <strain evidence="2">CBS 333.67</strain>
    </source>
</reference>
<dbReference type="EMBL" id="JAUDZG010000005">
    <property type="protein sequence ID" value="KAK3304598.1"/>
    <property type="molecule type" value="Genomic_DNA"/>
</dbReference>
<accession>A0AAJ0GR33</accession>
<dbReference type="InterPro" id="IPR051553">
    <property type="entry name" value="Ran_GTPase-activating"/>
</dbReference>
<dbReference type="GeneID" id="87883838"/>
<dbReference type="PROSITE" id="PS50012">
    <property type="entry name" value="RCC1_3"/>
    <property type="match status" value="2"/>
</dbReference>
<dbReference type="PANTHER" id="PTHR45982">
    <property type="entry name" value="REGULATOR OF CHROMOSOME CONDENSATION"/>
    <property type="match status" value="1"/>
</dbReference>
<evidence type="ECO:0000313" key="2">
    <source>
        <dbReference type="EMBL" id="KAK3304598.1"/>
    </source>
</evidence>
<proteinExistence type="predicted"/>
<dbReference type="SUPFAM" id="SSF50985">
    <property type="entry name" value="RCC1/BLIP-II"/>
    <property type="match status" value="1"/>
</dbReference>
<comment type="caution">
    <text evidence="2">The sequence shown here is derived from an EMBL/GenBank/DDBJ whole genome shotgun (WGS) entry which is preliminary data.</text>
</comment>
<name>A0AAJ0GR33_9PEZI</name>
<dbReference type="Proteomes" id="UP001273166">
    <property type="component" value="Unassembled WGS sequence"/>
</dbReference>
<organism evidence="2 3">
    <name type="scientific">Chaetomium strumarium</name>
    <dbReference type="NCBI Taxonomy" id="1170767"/>
    <lineage>
        <taxon>Eukaryota</taxon>
        <taxon>Fungi</taxon>
        <taxon>Dikarya</taxon>
        <taxon>Ascomycota</taxon>
        <taxon>Pezizomycotina</taxon>
        <taxon>Sordariomycetes</taxon>
        <taxon>Sordariomycetidae</taxon>
        <taxon>Sordariales</taxon>
        <taxon>Chaetomiaceae</taxon>
        <taxon>Chaetomium</taxon>
    </lineage>
</organism>